<proteinExistence type="predicted"/>
<dbReference type="InterPro" id="IPR026588">
    <property type="entry name" value="Choice_anch_A"/>
</dbReference>
<accession>L8H3L4</accession>
<keyword evidence="1" id="KW-0472">Membrane</keyword>
<dbReference type="NCBIfam" id="TIGR04215">
    <property type="entry name" value="choice_anch_A"/>
    <property type="match status" value="1"/>
</dbReference>
<keyword evidence="4" id="KW-1185">Reference proteome</keyword>
<feature type="transmembrane region" description="Helical" evidence="1">
    <location>
        <begin position="12"/>
        <end position="35"/>
    </location>
</feature>
<keyword evidence="1" id="KW-1133">Transmembrane helix</keyword>
<dbReference type="RefSeq" id="XP_004341927.1">
    <property type="nucleotide sequence ID" value="XM_004341879.1"/>
</dbReference>
<gene>
    <name evidence="3" type="ORF">ACA1_133400</name>
</gene>
<dbReference type="VEuPathDB" id="AmoebaDB:ACA1_133400"/>
<dbReference type="AlphaFoldDB" id="L8H3L4"/>
<feature type="transmembrane region" description="Helical" evidence="1">
    <location>
        <begin position="47"/>
        <end position="69"/>
    </location>
</feature>
<dbReference type="GeneID" id="14920659"/>
<dbReference type="Pfam" id="PF20597">
    <property type="entry name" value="pAdhesive_15"/>
    <property type="match status" value="1"/>
</dbReference>
<dbReference type="EMBL" id="KB007930">
    <property type="protein sequence ID" value="ELR19827.1"/>
    <property type="molecule type" value="Genomic_DNA"/>
</dbReference>
<organism evidence="3 4">
    <name type="scientific">Acanthamoeba castellanii (strain ATCC 30010 / Neff)</name>
    <dbReference type="NCBI Taxonomy" id="1257118"/>
    <lineage>
        <taxon>Eukaryota</taxon>
        <taxon>Amoebozoa</taxon>
        <taxon>Discosea</taxon>
        <taxon>Longamoebia</taxon>
        <taxon>Centramoebida</taxon>
        <taxon>Acanthamoebidae</taxon>
        <taxon>Acanthamoeba</taxon>
    </lineage>
</organism>
<evidence type="ECO:0000313" key="4">
    <source>
        <dbReference type="Proteomes" id="UP000011083"/>
    </source>
</evidence>
<dbReference type="Proteomes" id="UP000011083">
    <property type="component" value="Unassembled WGS sequence"/>
</dbReference>
<reference evidence="3 4" key="1">
    <citation type="journal article" date="2013" name="Genome Biol.">
        <title>Genome of Acanthamoeba castellanii highlights extensive lateral gene transfer and early evolution of tyrosine kinase signaling.</title>
        <authorList>
            <person name="Clarke M."/>
            <person name="Lohan A.J."/>
            <person name="Liu B."/>
            <person name="Lagkouvardos I."/>
            <person name="Roy S."/>
            <person name="Zafar N."/>
            <person name="Bertelli C."/>
            <person name="Schilde C."/>
            <person name="Kianianmomeni A."/>
            <person name="Burglin T.R."/>
            <person name="Frech C."/>
            <person name="Turcotte B."/>
            <person name="Kopec K.O."/>
            <person name="Synnott J.M."/>
            <person name="Choo C."/>
            <person name="Paponov I."/>
            <person name="Finkler A."/>
            <person name="Soon Heng Tan C."/>
            <person name="Hutchins A.P."/>
            <person name="Weinmeier T."/>
            <person name="Rattei T."/>
            <person name="Chu J.S."/>
            <person name="Gimenez G."/>
            <person name="Irimia M."/>
            <person name="Rigden D.J."/>
            <person name="Fitzpatrick D.A."/>
            <person name="Lorenzo-Morales J."/>
            <person name="Bateman A."/>
            <person name="Chiu C.H."/>
            <person name="Tang P."/>
            <person name="Hegemann P."/>
            <person name="Fromm H."/>
            <person name="Raoult D."/>
            <person name="Greub G."/>
            <person name="Miranda-Saavedra D."/>
            <person name="Chen N."/>
            <person name="Nash P."/>
            <person name="Ginger M.L."/>
            <person name="Horn M."/>
            <person name="Schaap P."/>
            <person name="Caler L."/>
            <person name="Loftus B."/>
        </authorList>
    </citation>
    <scope>NUCLEOTIDE SEQUENCE [LARGE SCALE GENOMIC DNA]</scope>
    <source>
        <strain evidence="3 4">Neff</strain>
    </source>
</reference>
<protein>
    <recommendedName>
        <fullName evidence="2">Choice-of-anchor A domain-containing protein</fullName>
    </recommendedName>
</protein>
<evidence type="ECO:0000259" key="2">
    <source>
        <dbReference type="Pfam" id="PF20597"/>
    </source>
</evidence>
<evidence type="ECO:0000313" key="3">
    <source>
        <dbReference type="EMBL" id="ELR19827.1"/>
    </source>
</evidence>
<dbReference type="PROSITE" id="PS51257">
    <property type="entry name" value="PROKAR_LIPOPROTEIN"/>
    <property type="match status" value="1"/>
</dbReference>
<name>L8H3L4_ACACF</name>
<keyword evidence="1" id="KW-0812">Transmembrane</keyword>
<dbReference type="KEGG" id="acan:ACA1_133400"/>
<evidence type="ECO:0000256" key="1">
    <source>
        <dbReference type="SAM" id="Phobius"/>
    </source>
</evidence>
<sequence>MTKQSESPSPPMSTIGLACAVAVRVGISIALGVGLTDALRVGLSLSVALSPGVSFAFAFAFGLGSGVAFRLTVSVFPGQALALAHAHDDVPAQALAVALAEAHHQVPAQALHLRVCLPFGLALELAQEVWMPVFRSRGFAVAFDLVAADFSAFVLGNSSAVGPSLDMVNGDFESAAAVRGGLRLRSFGVNQAVSGSACTDGESQRFTLIAEGGTIDYSNGQLFCGNLLASADAEILSAPSFGGGSVKVGDVTELSGIDFEEAGRELLDESETLCSAVEDGEATDAEVDSSGGITLTATGATVEMFSVRARDLSAATGVRFVGFEGQSINEVIINVMREADDSEASLVLSNFAVDLGSVPVRSVLWNICGGTDLVVIQAVGLPERLTFVLYRPTMAGALLAAGADVTLQNGQVTGQVVARTMRGSGGGQIINPAC</sequence>
<feature type="domain" description="Choice-of-anchor A" evidence="2">
    <location>
        <begin position="146"/>
        <end position="428"/>
    </location>
</feature>